<dbReference type="PANTHER" id="PTHR10655">
    <property type="entry name" value="LYSOPHOSPHOLIPASE-RELATED"/>
    <property type="match status" value="1"/>
</dbReference>
<evidence type="ECO:0000313" key="3">
    <source>
        <dbReference type="EMBL" id="KAJ9139395.1"/>
    </source>
</evidence>
<keyword evidence="4" id="KW-1185">Reference proteome</keyword>
<feature type="domain" description="Phospholipase/carboxylesterase/thioesterase" evidence="2">
    <location>
        <begin position="38"/>
        <end position="166"/>
    </location>
</feature>
<dbReference type="SUPFAM" id="SSF53474">
    <property type="entry name" value="alpha/beta-Hydrolases"/>
    <property type="match status" value="1"/>
</dbReference>
<organism evidence="3 4">
    <name type="scientific">Pleurostoma richardsiae</name>
    <dbReference type="NCBI Taxonomy" id="41990"/>
    <lineage>
        <taxon>Eukaryota</taxon>
        <taxon>Fungi</taxon>
        <taxon>Dikarya</taxon>
        <taxon>Ascomycota</taxon>
        <taxon>Pezizomycotina</taxon>
        <taxon>Sordariomycetes</taxon>
        <taxon>Sordariomycetidae</taxon>
        <taxon>Calosphaeriales</taxon>
        <taxon>Pleurostomataceae</taxon>
        <taxon>Pleurostoma</taxon>
    </lineage>
</organism>
<reference evidence="3" key="1">
    <citation type="submission" date="2022-07" db="EMBL/GenBank/DDBJ databases">
        <title>Fungi with potential for degradation of polypropylene.</title>
        <authorList>
            <person name="Gostincar C."/>
        </authorList>
    </citation>
    <scope>NUCLEOTIDE SEQUENCE</scope>
    <source>
        <strain evidence="3">EXF-13308</strain>
    </source>
</reference>
<dbReference type="Proteomes" id="UP001174694">
    <property type="component" value="Unassembled WGS sequence"/>
</dbReference>
<dbReference type="PANTHER" id="PTHR10655:SF63">
    <property type="entry name" value="PHOSPHOLIPASE_CARBOXYLESTERASE_THIOESTERASE DOMAIN-CONTAINING PROTEIN"/>
    <property type="match status" value="1"/>
</dbReference>
<name>A0AA38RKF9_9PEZI</name>
<accession>A0AA38RKF9</accession>
<evidence type="ECO:0000256" key="1">
    <source>
        <dbReference type="ARBA" id="ARBA00006499"/>
    </source>
</evidence>
<dbReference type="InterPro" id="IPR050565">
    <property type="entry name" value="LYPA1-2/EST-like"/>
</dbReference>
<dbReference type="Pfam" id="PF02230">
    <property type="entry name" value="Abhydrolase_2"/>
    <property type="match status" value="1"/>
</dbReference>
<evidence type="ECO:0000259" key="2">
    <source>
        <dbReference type="Pfam" id="PF02230"/>
    </source>
</evidence>
<dbReference type="Gene3D" id="3.40.50.1820">
    <property type="entry name" value="alpha/beta hydrolase"/>
    <property type="match status" value="1"/>
</dbReference>
<dbReference type="AlphaFoldDB" id="A0AA38RKF9"/>
<evidence type="ECO:0000313" key="4">
    <source>
        <dbReference type="Proteomes" id="UP001174694"/>
    </source>
</evidence>
<dbReference type="InterPro" id="IPR029058">
    <property type="entry name" value="AB_hydrolase_fold"/>
</dbReference>
<dbReference type="EMBL" id="JANBVO010000026">
    <property type="protein sequence ID" value="KAJ9139395.1"/>
    <property type="molecule type" value="Genomic_DNA"/>
</dbReference>
<proteinExistence type="inferred from homology"/>
<dbReference type="GO" id="GO:0005737">
    <property type="term" value="C:cytoplasm"/>
    <property type="evidence" value="ECO:0007669"/>
    <property type="project" value="TreeGrafter"/>
</dbReference>
<protein>
    <recommendedName>
        <fullName evidence="2">Phospholipase/carboxylesterase/thioesterase domain-containing protein</fullName>
    </recommendedName>
</protein>
<comment type="caution">
    <text evidence="3">The sequence shown here is derived from an EMBL/GenBank/DDBJ whole genome shotgun (WGS) entry which is preliminary data.</text>
</comment>
<sequence length="175" mass="18875">MTIVPVMAKDPSPPNPHTHTIVFLHGRGDNAVSLQTASWFDVWDVRDFASLEDLQTEGLREVVPEICDLLAREAAALGGRYDRVVLAGISMGAATGAHVLFNLDILAAAGGRLGAFIGFSGRCPFSGRSLTEMRKTLGLGDAPSHDNVIRKTPMLLEHCVDDPVVTKEWMMSSGF</sequence>
<dbReference type="GO" id="GO:0008474">
    <property type="term" value="F:palmitoyl-(protein) hydrolase activity"/>
    <property type="evidence" value="ECO:0007669"/>
    <property type="project" value="TreeGrafter"/>
</dbReference>
<dbReference type="InterPro" id="IPR003140">
    <property type="entry name" value="PLipase/COase/thioEstase"/>
</dbReference>
<comment type="similarity">
    <text evidence="1">Belongs to the AB hydrolase superfamily. AB hydrolase 2 family.</text>
</comment>
<dbReference type="GO" id="GO:0052689">
    <property type="term" value="F:carboxylic ester hydrolase activity"/>
    <property type="evidence" value="ECO:0007669"/>
    <property type="project" value="TreeGrafter"/>
</dbReference>
<gene>
    <name evidence="3" type="ORF">NKR23_g7963</name>
</gene>